<evidence type="ECO:0000256" key="3">
    <source>
        <dbReference type="ARBA" id="ARBA00033164"/>
    </source>
</evidence>
<feature type="domain" description="Pseudouridine synthase RsuA/RluA-like" evidence="5">
    <location>
        <begin position="116"/>
        <end position="262"/>
    </location>
</feature>
<evidence type="ECO:0000313" key="6">
    <source>
        <dbReference type="EMBL" id="PJJ77218.1"/>
    </source>
</evidence>
<gene>
    <name evidence="6" type="ORF">CLV28_0432</name>
</gene>
<dbReference type="AlphaFoldDB" id="A0A2M9CZN9"/>
<organism evidence="6 7">
    <name type="scientific">Sediminihabitans luteus</name>
    <dbReference type="NCBI Taxonomy" id="1138585"/>
    <lineage>
        <taxon>Bacteria</taxon>
        <taxon>Bacillati</taxon>
        <taxon>Actinomycetota</taxon>
        <taxon>Actinomycetes</taxon>
        <taxon>Micrococcales</taxon>
        <taxon>Cellulomonadaceae</taxon>
        <taxon>Sediminihabitans</taxon>
    </lineage>
</organism>
<dbReference type="PANTHER" id="PTHR21600">
    <property type="entry name" value="MITOCHONDRIAL RNA PSEUDOURIDINE SYNTHASE"/>
    <property type="match status" value="1"/>
</dbReference>
<evidence type="ECO:0000259" key="5">
    <source>
        <dbReference type="Pfam" id="PF00849"/>
    </source>
</evidence>
<dbReference type="PANTHER" id="PTHR21600:SF84">
    <property type="entry name" value="PSEUDOURIDINE SYNTHASE RSUA_RLUA-LIKE DOMAIN-CONTAINING PROTEIN"/>
    <property type="match status" value="1"/>
</dbReference>
<dbReference type="SUPFAM" id="SSF55120">
    <property type="entry name" value="Pseudouridine synthase"/>
    <property type="match status" value="1"/>
</dbReference>
<dbReference type="Pfam" id="PF00849">
    <property type="entry name" value="PseudoU_synth_2"/>
    <property type="match status" value="1"/>
</dbReference>
<evidence type="ECO:0000256" key="1">
    <source>
        <dbReference type="ARBA" id="ARBA00000073"/>
    </source>
</evidence>
<name>A0A2M9CZN9_9CELL</name>
<proteinExistence type="predicted"/>
<keyword evidence="7" id="KW-1185">Reference proteome</keyword>
<evidence type="ECO:0000256" key="4">
    <source>
        <dbReference type="SAM" id="MobiDB-lite"/>
    </source>
</evidence>
<dbReference type="Gene3D" id="3.30.2350.10">
    <property type="entry name" value="Pseudouridine synthase"/>
    <property type="match status" value="1"/>
</dbReference>
<dbReference type="GO" id="GO:0003723">
    <property type="term" value="F:RNA binding"/>
    <property type="evidence" value="ECO:0007669"/>
    <property type="project" value="InterPro"/>
</dbReference>
<dbReference type="Proteomes" id="UP000231693">
    <property type="component" value="Unassembled WGS sequence"/>
</dbReference>
<dbReference type="OrthoDB" id="9807829at2"/>
<dbReference type="PROSITE" id="PS01129">
    <property type="entry name" value="PSI_RLU"/>
    <property type="match status" value="1"/>
</dbReference>
<accession>A0A2M9CZN9</accession>
<reference evidence="6 7" key="1">
    <citation type="submission" date="2017-11" db="EMBL/GenBank/DDBJ databases">
        <title>Genomic Encyclopedia of Archaeal and Bacterial Type Strains, Phase II (KMG-II): From Individual Species to Whole Genera.</title>
        <authorList>
            <person name="Goeker M."/>
        </authorList>
    </citation>
    <scope>NUCLEOTIDE SEQUENCE [LARGE SCALE GENOMIC DNA]</scope>
    <source>
        <strain evidence="6 7">DSM 25478</strain>
    </source>
</reference>
<comment type="catalytic activity">
    <reaction evidence="1">
        <text>a uridine in RNA = a pseudouridine in RNA</text>
        <dbReference type="Rhea" id="RHEA:48348"/>
        <dbReference type="Rhea" id="RHEA-COMP:12068"/>
        <dbReference type="Rhea" id="RHEA-COMP:12069"/>
        <dbReference type="ChEBI" id="CHEBI:65314"/>
        <dbReference type="ChEBI" id="CHEBI:65315"/>
    </reaction>
</comment>
<comment type="caution">
    <text evidence="6">The sequence shown here is derived from an EMBL/GenBank/DDBJ whole genome shotgun (WGS) entry which is preliminary data.</text>
</comment>
<dbReference type="InterPro" id="IPR006224">
    <property type="entry name" value="PsdUridine_synth_RluA-like_CS"/>
</dbReference>
<feature type="region of interest" description="Disordered" evidence="4">
    <location>
        <begin position="1"/>
        <end position="20"/>
    </location>
</feature>
<dbReference type="InterPro" id="IPR006145">
    <property type="entry name" value="PsdUridine_synth_RsuA/RluA"/>
</dbReference>
<dbReference type="InterPro" id="IPR020103">
    <property type="entry name" value="PsdUridine_synth_cat_dom_sf"/>
</dbReference>
<dbReference type="GO" id="GO:0140098">
    <property type="term" value="F:catalytic activity, acting on RNA"/>
    <property type="evidence" value="ECO:0007669"/>
    <property type="project" value="UniProtKB-ARBA"/>
</dbReference>
<sequence>MPARRTTRRRAPVPPLRDGLNPTRVVLPPLDVLRGLATEGTPDPATVLDYLVGRFPDDAARVAQKVVEGEVLDAWLQPVTASTPYRPGATVFVHRDPPADEPHVPFEVDVLHRDDDLLVVDKPHFLSTIPRGAWVVQSVLVRLRRDLDLPELVPAHRLDRATAGVLVLTVRPEARGPYQTLFAQRRVRKEYAAVARFDPDLALPATVRSRIVKERGVPRAFEVDGEPNAESLVEIETAGHDLAGYRLRPRTGKTHQLRLHMQRLGVPILGDDFYPELRRRALDDFTDPLQLLARSIEFDDPLTGAPRRFESRRTLERWPGVRQSQA</sequence>
<dbReference type="GO" id="GO:0000455">
    <property type="term" value="P:enzyme-directed rRNA pseudouridine synthesis"/>
    <property type="evidence" value="ECO:0007669"/>
    <property type="project" value="TreeGrafter"/>
</dbReference>
<protein>
    <recommendedName>
        <fullName evidence="2">RNA pseudouridylate synthase</fullName>
    </recommendedName>
    <alternativeName>
        <fullName evidence="3">RNA-uridine isomerase</fullName>
    </alternativeName>
</protein>
<dbReference type="InterPro" id="IPR050188">
    <property type="entry name" value="RluA_PseudoU_synthase"/>
</dbReference>
<feature type="compositionally biased region" description="Basic residues" evidence="4">
    <location>
        <begin position="1"/>
        <end position="11"/>
    </location>
</feature>
<dbReference type="GO" id="GO:0009982">
    <property type="term" value="F:pseudouridine synthase activity"/>
    <property type="evidence" value="ECO:0007669"/>
    <property type="project" value="InterPro"/>
</dbReference>
<evidence type="ECO:0000256" key="2">
    <source>
        <dbReference type="ARBA" id="ARBA00031870"/>
    </source>
</evidence>
<dbReference type="EMBL" id="PGFE01000001">
    <property type="protein sequence ID" value="PJJ77218.1"/>
    <property type="molecule type" value="Genomic_DNA"/>
</dbReference>
<dbReference type="RefSeq" id="WP_100421641.1">
    <property type="nucleotide sequence ID" value="NZ_BOOX01000004.1"/>
</dbReference>
<evidence type="ECO:0000313" key="7">
    <source>
        <dbReference type="Proteomes" id="UP000231693"/>
    </source>
</evidence>